<dbReference type="GO" id="GO:0008168">
    <property type="term" value="F:methyltransferase activity"/>
    <property type="evidence" value="ECO:0007669"/>
    <property type="project" value="UniProtKB-KW"/>
</dbReference>
<dbReference type="InterPro" id="IPR019614">
    <property type="entry name" value="SAM-dep_methyl-trfase"/>
</dbReference>
<evidence type="ECO:0000256" key="1">
    <source>
        <dbReference type="ARBA" id="ARBA00022603"/>
    </source>
</evidence>
<dbReference type="SUPFAM" id="SSF53335">
    <property type="entry name" value="S-adenosyl-L-methionine-dependent methyltransferases"/>
    <property type="match status" value="1"/>
</dbReference>
<evidence type="ECO:0000313" key="5">
    <source>
        <dbReference type="EMBL" id="MBE6833351.1"/>
    </source>
</evidence>
<protein>
    <submittedName>
        <fullName evidence="5">SAM-dependent methyltransferase</fullName>
    </submittedName>
</protein>
<dbReference type="RefSeq" id="WP_020072700.1">
    <property type="nucleotide sequence ID" value="NZ_JBKWRC010000002.1"/>
</dbReference>
<evidence type="ECO:0000259" key="4">
    <source>
        <dbReference type="Pfam" id="PF10672"/>
    </source>
</evidence>
<dbReference type="AlphaFoldDB" id="A0A928KUV0"/>
<dbReference type="Gene3D" id="3.40.50.150">
    <property type="entry name" value="Vaccinia Virus protein VP39"/>
    <property type="match status" value="1"/>
</dbReference>
<accession>A0A928KUV0</accession>
<dbReference type="Gene3D" id="2.60.40.1180">
    <property type="entry name" value="Golgi alpha-mannosidase II"/>
    <property type="match status" value="1"/>
</dbReference>
<dbReference type="CDD" id="cd02440">
    <property type="entry name" value="AdoMet_MTases"/>
    <property type="match status" value="1"/>
</dbReference>
<dbReference type="InterPro" id="IPR013780">
    <property type="entry name" value="Glyco_hydro_b"/>
</dbReference>
<name>A0A928KUV0_9FIRM</name>
<evidence type="ECO:0000313" key="6">
    <source>
        <dbReference type="Proteomes" id="UP000754750"/>
    </source>
</evidence>
<comment type="caution">
    <text evidence="5">The sequence shown here is derived from an EMBL/GenBank/DDBJ whole genome shotgun (WGS) entry which is preliminary data.</text>
</comment>
<dbReference type="Pfam" id="PF10672">
    <property type="entry name" value="Methyltrans_SAM"/>
    <property type="match status" value="1"/>
</dbReference>
<dbReference type="PANTHER" id="PTHR43042">
    <property type="entry name" value="SAM-DEPENDENT METHYLTRANSFERASE"/>
    <property type="match status" value="1"/>
</dbReference>
<dbReference type="GO" id="GO:0032259">
    <property type="term" value="P:methylation"/>
    <property type="evidence" value="ECO:0007669"/>
    <property type="project" value="UniProtKB-KW"/>
</dbReference>
<keyword evidence="1 5" id="KW-0489">Methyltransferase</keyword>
<keyword evidence="3" id="KW-0949">S-adenosyl-L-methionine</keyword>
<dbReference type="InterPro" id="IPR029063">
    <property type="entry name" value="SAM-dependent_MTases_sf"/>
</dbReference>
<proteinExistence type="predicted"/>
<evidence type="ECO:0000256" key="3">
    <source>
        <dbReference type="ARBA" id="ARBA00022691"/>
    </source>
</evidence>
<reference evidence="5" key="1">
    <citation type="submission" date="2019-04" db="EMBL/GenBank/DDBJ databases">
        <title>Evolution of Biomass-Degrading Anaerobic Consortia Revealed by Metagenomics.</title>
        <authorList>
            <person name="Peng X."/>
        </authorList>
    </citation>
    <scope>NUCLEOTIDE SEQUENCE</scope>
    <source>
        <strain evidence="5">SIG551</strain>
    </source>
</reference>
<feature type="domain" description="S-adenosylmethionine-dependent methyltransferase" evidence="4">
    <location>
        <begin position="72"/>
        <end position="202"/>
    </location>
</feature>
<dbReference type="EMBL" id="SVNY01000003">
    <property type="protein sequence ID" value="MBE6833351.1"/>
    <property type="molecule type" value="Genomic_DNA"/>
</dbReference>
<gene>
    <name evidence="5" type="ORF">E7512_07180</name>
</gene>
<evidence type="ECO:0000256" key="2">
    <source>
        <dbReference type="ARBA" id="ARBA00022679"/>
    </source>
</evidence>
<sequence length="286" mass="31994">MRAADWNDYELLDASDGERLERWGEVILIRPDPQIIWKTPREHPMWKRAHARYVRSNTGGGRWEEYRTVPGMWKIKYRELTFQLKTMGFKHTGIFPEQAVNWDFVMKKIREANRPVKVLNLFGYTGAATLACASAGAEVCHVDASKGMVAWARENAAASGLSDRPVRWLVDDCVKFVQREQRRGNTYDGIIMDPPSYGRGPGGEVWKLEEQLYPLVQLCVPLLSKGALFFVLNSYTTGLSPSVMAYLLGTLLQTRLGGSVSADEIGLPVTQSGLVLPCGNTAIWAG</sequence>
<dbReference type="PANTHER" id="PTHR43042:SF2">
    <property type="entry name" value="SAM-DEPENDENT METHYLTRANSFERASE"/>
    <property type="match status" value="1"/>
</dbReference>
<dbReference type="Proteomes" id="UP000754750">
    <property type="component" value="Unassembled WGS sequence"/>
</dbReference>
<keyword evidence="2" id="KW-0808">Transferase</keyword>
<organism evidence="5 6">
    <name type="scientific">Faecalispora sporosphaeroides</name>
    <dbReference type="NCBI Taxonomy" id="1549"/>
    <lineage>
        <taxon>Bacteria</taxon>
        <taxon>Bacillati</taxon>
        <taxon>Bacillota</taxon>
        <taxon>Clostridia</taxon>
        <taxon>Eubacteriales</taxon>
        <taxon>Oscillospiraceae</taxon>
        <taxon>Faecalispora</taxon>
    </lineage>
</organism>